<protein>
    <recommendedName>
        <fullName evidence="4">TM2 domain-containing protein</fullName>
    </recommendedName>
</protein>
<gene>
    <name evidence="2" type="ordered locus">Mlab_0947</name>
</gene>
<proteinExistence type="predicted"/>
<dbReference type="AlphaFoldDB" id="A2SS11"/>
<feature type="transmembrane region" description="Helical" evidence="1">
    <location>
        <begin position="21"/>
        <end position="41"/>
    </location>
</feature>
<dbReference type="STRING" id="410358.Mlab_0947"/>
<dbReference type="KEGG" id="mla:Mlab_0947"/>
<reference evidence="2 3" key="1">
    <citation type="journal article" date="2009" name="Stand. Genomic Sci.">
        <title>Complete genome sequence of Methanocorpusculum labreanum type strain Z.</title>
        <authorList>
            <person name="Anderson I.J."/>
            <person name="Sieprawska-Lupa M."/>
            <person name="Goltsman E."/>
            <person name="Lapidus A."/>
            <person name="Copeland A."/>
            <person name="Glavina Del Rio T."/>
            <person name="Tice H."/>
            <person name="Dalin E."/>
            <person name="Barry K."/>
            <person name="Pitluck S."/>
            <person name="Hauser L."/>
            <person name="Land M."/>
            <person name="Lucas S."/>
            <person name="Richardson P."/>
            <person name="Whitman W.B."/>
            <person name="Kyrpides N.C."/>
        </authorList>
    </citation>
    <scope>NUCLEOTIDE SEQUENCE [LARGE SCALE GENOMIC DNA]</scope>
    <source>
        <strain evidence="3">ATCC 43576 / DSM 4855 / Z</strain>
    </source>
</reference>
<keyword evidence="1" id="KW-0812">Transmembrane</keyword>
<name>A2SS11_METLZ</name>
<dbReference type="HOGENOM" id="CLU_2340205_0_0_2"/>
<dbReference type="RefSeq" id="WP_011833320.1">
    <property type="nucleotide sequence ID" value="NC_008942.1"/>
</dbReference>
<dbReference type="GeneID" id="4794992"/>
<dbReference type="Proteomes" id="UP000000365">
    <property type="component" value="Chromosome"/>
</dbReference>
<dbReference type="eggNOG" id="arCOG03293">
    <property type="taxonomic scope" value="Archaea"/>
</dbReference>
<accession>A2SS11</accession>
<organism evidence="2 3">
    <name type="scientific">Methanocorpusculum labreanum (strain ATCC 43576 / DSM 4855 / Z)</name>
    <dbReference type="NCBI Taxonomy" id="410358"/>
    <lineage>
        <taxon>Archaea</taxon>
        <taxon>Methanobacteriati</taxon>
        <taxon>Methanobacteriota</taxon>
        <taxon>Stenosarchaea group</taxon>
        <taxon>Methanomicrobia</taxon>
        <taxon>Methanomicrobiales</taxon>
        <taxon>Methanocorpusculaceae</taxon>
        <taxon>Methanocorpusculum</taxon>
    </lineage>
</organism>
<evidence type="ECO:0008006" key="4">
    <source>
        <dbReference type="Google" id="ProtNLM"/>
    </source>
</evidence>
<feature type="transmembrane region" description="Helical" evidence="1">
    <location>
        <begin position="47"/>
        <end position="79"/>
    </location>
</feature>
<keyword evidence="1" id="KW-0472">Membrane</keyword>
<keyword evidence="3" id="KW-1185">Reference proteome</keyword>
<evidence type="ECO:0000313" key="3">
    <source>
        <dbReference type="Proteomes" id="UP000000365"/>
    </source>
</evidence>
<sequence>MANENGLPTTSYGKVVTGEKSMILGIVLWFFLGGIGLAYAGRVGLGIALFIIELICAFLAFLIIPGIIAIIVWIVALYLTYKAIKENNELWAKHLTS</sequence>
<keyword evidence="1" id="KW-1133">Transmembrane helix</keyword>
<evidence type="ECO:0000256" key="1">
    <source>
        <dbReference type="SAM" id="Phobius"/>
    </source>
</evidence>
<evidence type="ECO:0000313" key="2">
    <source>
        <dbReference type="EMBL" id="ABN07117.1"/>
    </source>
</evidence>
<dbReference type="EMBL" id="CP000559">
    <property type="protein sequence ID" value="ABN07117.1"/>
    <property type="molecule type" value="Genomic_DNA"/>
</dbReference>